<feature type="compositionally biased region" description="Low complexity" evidence="2">
    <location>
        <begin position="517"/>
        <end position="530"/>
    </location>
</feature>
<comment type="similarity">
    <text evidence="1">Belongs to the GPATCH1 family.</text>
</comment>
<feature type="region of interest" description="Disordered" evidence="2">
    <location>
        <begin position="466"/>
        <end position="650"/>
    </location>
</feature>
<feature type="region of interest" description="Disordered" evidence="2">
    <location>
        <begin position="25"/>
        <end position="77"/>
    </location>
</feature>
<feature type="region of interest" description="Disordered" evidence="2">
    <location>
        <begin position="124"/>
        <end position="159"/>
    </location>
</feature>
<comment type="caution">
    <text evidence="4">The sequence shown here is derived from an EMBL/GenBank/DDBJ whole genome shotgun (WGS) entry which is preliminary data.</text>
</comment>
<dbReference type="Pfam" id="PF07713">
    <property type="entry name" value="DUF1604"/>
    <property type="match status" value="1"/>
</dbReference>
<organism evidence="4 5">
    <name type="scientific">Tegillarca granosa</name>
    <name type="common">Malaysian cockle</name>
    <name type="synonym">Anadara granosa</name>
    <dbReference type="NCBI Taxonomy" id="220873"/>
    <lineage>
        <taxon>Eukaryota</taxon>
        <taxon>Metazoa</taxon>
        <taxon>Spiralia</taxon>
        <taxon>Lophotrochozoa</taxon>
        <taxon>Mollusca</taxon>
        <taxon>Bivalvia</taxon>
        <taxon>Autobranchia</taxon>
        <taxon>Pteriomorphia</taxon>
        <taxon>Arcoida</taxon>
        <taxon>Arcoidea</taxon>
        <taxon>Arcidae</taxon>
        <taxon>Tegillarca</taxon>
    </lineage>
</organism>
<dbReference type="InterPro" id="IPR011666">
    <property type="entry name" value="DUF1604"/>
</dbReference>
<feature type="compositionally biased region" description="Acidic residues" evidence="2">
    <location>
        <begin position="560"/>
        <end position="571"/>
    </location>
</feature>
<feature type="compositionally biased region" description="Basic residues" evidence="2">
    <location>
        <begin position="130"/>
        <end position="142"/>
    </location>
</feature>
<feature type="compositionally biased region" description="Basic residues" evidence="2">
    <location>
        <begin position="687"/>
        <end position="729"/>
    </location>
</feature>
<evidence type="ECO:0000259" key="3">
    <source>
        <dbReference type="PROSITE" id="PS50174"/>
    </source>
</evidence>
<evidence type="ECO:0000256" key="1">
    <source>
        <dbReference type="ARBA" id="ARBA00008600"/>
    </source>
</evidence>
<evidence type="ECO:0000313" key="4">
    <source>
        <dbReference type="EMBL" id="KAJ8302831.1"/>
    </source>
</evidence>
<dbReference type="Pfam" id="PF01585">
    <property type="entry name" value="G-patch"/>
    <property type="match status" value="1"/>
</dbReference>
<feature type="compositionally biased region" description="Polar residues" evidence="2">
    <location>
        <begin position="466"/>
        <end position="484"/>
    </location>
</feature>
<feature type="compositionally biased region" description="Basic and acidic residues" evidence="2">
    <location>
        <begin position="503"/>
        <end position="515"/>
    </location>
</feature>
<dbReference type="EMBL" id="JARBDR010000917">
    <property type="protein sequence ID" value="KAJ8302831.1"/>
    <property type="molecule type" value="Genomic_DNA"/>
</dbReference>
<proteinExistence type="inferred from homology"/>
<evidence type="ECO:0000256" key="2">
    <source>
        <dbReference type="SAM" id="MobiDB-lite"/>
    </source>
</evidence>
<protein>
    <recommendedName>
        <fullName evidence="3">G-patch domain-containing protein</fullName>
    </recommendedName>
</protein>
<keyword evidence="5" id="KW-1185">Reference proteome</keyword>
<feature type="compositionally biased region" description="Polar residues" evidence="2">
    <location>
        <begin position="621"/>
        <end position="633"/>
    </location>
</feature>
<accession>A0ABQ9EG61</accession>
<dbReference type="PANTHER" id="PTHR13384:SF19">
    <property type="entry name" value="G PATCH DOMAIN-CONTAINING PROTEIN 1"/>
    <property type="match status" value="1"/>
</dbReference>
<dbReference type="InterPro" id="IPR000467">
    <property type="entry name" value="G_patch_dom"/>
</dbReference>
<dbReference type="PANTHER" id="PTHR13384">
    <property type="entry name" value="G PATCH DOMAIN-CONTAINING PROTEIN 1"/>
    <property type="match status" value="1"/>
</dbReference>
<dbReference type="Pfam" id="PF26093">
    <property type="entry name" value="HTH_TGH"/>
    <property type="match status" value="1"/>
</dbReference>
<name>A0ABQ9EG61_TEGGR</name>
<feature type="domain" description="G-patch" evidence="3">
    <location>
        <begin position="107"/>
        <end position="138"/>
    </location>
</feature>
<dbReference type="Proteomes" id="UP001217089">
    <property type="component" value="Unassembled WGS sequence"/>
</dbReference>
<gene>
    <name evidence="4" type="ORF">KUTeg_019227</name>
</gene>
<reference evidence="4 5" key="1">
    <citation type="submission" date="2022-12" db="EMBL/GenBank/DDBJ databases">
        <title>Chromosome-level genome of Tegillarca granosa.</title>
        <authorList>
            <person name="Kim J."/>
        </authorList>
    </citation>
    <scope>NUCLEOTIDE SEQUENCE [LARGE SCALE GENOMIC DNA]</scope>
    <source>
        <strain evidence="4">Teg-2019</strain>
        <tissue evidence="4">Adductor muscle</tissue>
    </source>
</reference>
<feature type="compositionally biased region" description="Basic and acidic residues" evidence="2">
    <location>
        <begin position="572"/>
        <end position="581"/>
    </location>
</feature>
<feature type="compositionally biased region" description="Polar residues" evidence="2">
    <location>
        <begin position="590"/>
        <end position="599"/>
    </location>
</feature>
<dbReference type="PROSITE" id="PS50174">
    <property type="entry name" value="G_PATCH"/>
    <property type="match status" value="1"/>
</dbReference>
<sequence length="776" mass="86844">MDSDEDETFVSLGTPLELIDEGFTPSSFVSSRNQKPDNEFTEKQRPEYYMDDEDFEEHGIAPRKLTTSQTFASEERKRKRLNEAKSLTTDSAIGASTALLDLIIPERLTIGIKLLRKLGWKEGQGIGQRQQRKKKKKGKKGAVKTYGCALPPSSSEEEEIDSDSENFLKGLTFAPKDISPLTLEAKDNVHGIGYRGIDPRSALPSSHINLFETPSISKSGKKGIRGQAFGVGALEDDDDDIYAVDHMSNYDMTMEIDDGSEKLYGWTAPGRHSKDSVFDLVPKKDKANIEAVKSLIRQSTTDGSKTSQNTTASNVTTTITTTTVTTEHPAVVTSPFLKDAFLDVADPKMTEWDREKEKEEFIKASQLYKPLTGMMASRFTTAKHADDAENVDMKVEDNSKKDDKADAAKMKMFGRLTRETFDWHPDRLLCRRFNIPDPFPGSGLVGVPGSKRDKYSVFDFLSIPTQEQPQTDLQAITAEPTTDADNNKRVTENYKEFTSNRTSTDRFVAKNDDSNRQANSKSSSKQGNKSAKNKPEEEKEEEEDKPEPDLFRAIFRNTDSEDSSEEDMNEAESERNDDNHITEPPPSPSKTSEQLQSLEQRLAPPVDSGMVSPPVGPVPVQTSPQRLSPQTEDTAALDDDSYGPSLPPVYSGLEIDIDEICHALATCTCTCNPPGHQFVDLTTETHQKKKKHKQKDKHKHKQKHKKEKKTKHKSKHKKKEKKSKARKKDRNKDSSDSDWSSTDSDSDTDNVPSDRDLLQKLKSLDGGKRLKASDFM</sequence>
<feature type="compositionally biased region" description="Basic and acidic residues" evidence="2">
    <location>
        <begin position="34"/>
        <end position="48"/>
    </location>
</feature>
<evidence type="ECO:0000313" key="5">
    <source>
        <dbReference type="Proteomes" id="UP001217089"/>
    </source>
</evidence>
<feature type="region of interest" description="Disordered" evidence="2">
    <location>
        <begin position="675"/>
        <end position="776"/>
    </location>
</feature>
<feature type="compositionally biased region" description="Basic and acidic residues" evidence="2">
    <location>
        <begin position="485"/>
        <end position="495"/>
    </location>
</feature>
<feature type="compositionally biased region" description="Low complexity" evidence="2">
    <location>
        <begin position="604"/>
        <end position="613"/>
    </location>
</feature>
<feature type="compositionally biased region" description="Basic and acidic residues" evidence="2">
    <location>
        <begin position="752"/>
        <end position="776"/>
    </location>
</feature>